<dbReference type="GO" id="GO:0016853">
    <property type="term" value="F:isomerase activity"/>
    <property type="evidence" value="ECO:0007669"/>
    <property type="project" value="UniProtKB-KW"/>
</dbReference>
<keyword evidence="5" id="KW-0676">Redox-active center</keyword>
<dbReference type="PROSITE" id="PS51352">
    <property type="entry name" value="THIOREDOXIN_2"/>
    <property type="match status" value="1"/>
</dbReference>
<dbReference type="Proteomes" id="UP000249354">
    <property type="component" value="Unassembled WGS sequence"/>
</dbReference>
<evidence type="ECO:0000256" key="5">
    <source>
        <dbReference type="ARBA" id="ARBA00023284"/>
    </source>
</evidence>
<dbReference type="Pfam" id="PF13462">
    <property type="entry name" value="Thioredoxin_4"/>
    <property type="match status" value="1"/>
</dbReference>
<dbReference type="InterPro" id="IPR013766">
    <property type="entry name" value="Thioredoxin_domain"/>
</dbReference>
<dbReference type="PANTHER" id="PTHR13887:SF14">
    <property type="entry name" value="DISULFIDE BOND FORMATION PROTEIN D"/>
    <property type="match status" value="1"/>
</dbReference>
<protein>
    <submittedName>
        <fullName evidence="8">Protein-disulfide isomerase</fullName>
    </submittedName>
</protein>
<feature type="compositionally biased region" description="Polar residues" evidence="6">
    <location>
        <begin position="1"/>
        <end position="12"/>
    </location>
</feature>
<evidence type="ECO:0000256" key="3">
    <source>
        <dbReference type="ARBA" id="ARBA00023002"/>
    </source>
</evidence>
<proteinExistence type="inferred from homology"/>
<evidence type="ECO:0000256" key="2">
    <source>
        <dbReference type="ARBA" id="ARBA00022729"/>
    </source>
</evidence>
<comment type="caution">
    <text evidence="8">The sequence shown here is derived from an EMBL/GenBank/DDBJ whole genome shotgun (WGS) entry which is preliminary data.</text>
</comment>
<keyword evidence="8" id="KW-0413">Isomerase</keyword>
<reference evidence="8 9" key="2">
    <citation type="submission" date="2018-06" db="EMBL/GenBank/DDBJ databases">
        <title>Metagenomic assembly of (sub)arctic Cyanobacteria and their associated microbiome from non-axenic cultures.</title>
        <authorList>
            <person name="Baurain D."/>
        </authorList>
    </citation>
    <scope>NUCLEOTIDE SEQUENCE [LARGE SCALE GENOMIC DNA]</scope>
    <source>
        <strain evidence="8">ULC129bin1</strain>
    </source>
</reference>
<evidence type="ECO:0000313" key="8">
    <source>
        <dbReference type="EMBL" id="PZO08931.1"/>
    </source>
</evidence>
<gene>
    <name evidence="8" type="ORF">DCF25_21955</name>
</gene>
<accession>A0A2W4VA25</accession>
<feature type="domain" description="Thioredoxin" evidence="7">
    <location>
        <begin position="23"/>
        <end position="225"/>
    </location>
</feature>
<sequence>MLTTACSNSTEQAAPAESPDPFAPTEQAAPEDEAARREAWEAQVERTRTVLGSIDRDELIGSDYTKGPKDADVVLIKFSDFECPYCAVAAANIKPFLAEHESDVLYIYKNFPLTNIHPEALPAAKAAWAAGQQDRFWLYHDGLFAFQDKLGEDYYVSLAKEMGLDMAQFERDRNSPEAQAAIDQDTKLAEALQVQGTPTFFLNEYQLPGNASPELFDQAVTELKAEIQKKPAP</sequence>
<dbReference type="Gene3D" id="3.40.30.10">
    <property type="entry name" value="Glutaredoxin"/>
    <property type="match status" value="1"/>
</dbReference>
<keyword evidence="3" id="KW-0560">Oxidoreductase</keyword>
<evidence type="ECO:0000313" key="9">
    <source>
        <dbReference type="Proteomes" id="UP000249354"/>
    </source>
</evidence>
<organism evidence="8 9">
    <name type="scientific">Leptolyngbya foveolarum</name>
    <dbReference type="NCBI Taxonomy" id="47253"/>
    <lineage>
        <taxon>Bacteria</taxon>
        <taxon>Bacillati</taxon>
        <taxon>Cyanobacteriota</taxon>
        <taxon>Cyanophyceae</taxon>
        <taxon>Leptolyngbyales</taxon>
        <taxon>Leptolyngbyaceae</taxon>
        <taxon>Leptolyngbya group</taxon>
        <taxon>Leptolyngbya</taxon>
    </lineage>
</organism>
<dbReference type="PANTHER" id="PTHR13887">
    <property type="entry name" value="GLUTATHIONE S-TRANSFERASE KAPPA"/>
    <property type="match status" value="1"/>
</dbReference>
<dbReference type="EMBL" id="QBMC01000264">
    <property type="protein sequence ID" value="PZO08931.1"/>
    <property type="molecule type" value="Genomic_DNA"/>
</dbReference>
<feature type="region of interest" description="Disordered" evidence="6">
    <location>
        <begin position="1"/>
        <end position="41"/>
    </location>
</feature>
<keyword evidence="2" id="KW-0732">Signal</keyword>
<evidence type="ECO:0000256" key="4">
    <source>
        <dbReference type="ARBA" id="ARBA00023157"/>
    </source>
</evidence>
<evidence type="ECO:0000259" key="7">
    <source>
        <dbReference type="PROSITE" id="PS51352"/>
    </source>
</evidence>
<dbReference type="InterPro" id="IPR012336">
    <property type="entry name" value="Thioredoxin-like_fold"/>
</dbReference>
<name>A0A2W4VA25_9CYAN</name>
<keyword evidence="4" id="KW-1015">Disulfide bond</keyword>
<dbReference type="SUPFAM" id="SSF52833">
    <property type="entry name" value="Thioredoxin-like"/>
    <property type="match status" value="1"/>
</dbReference>
<evidence type="ECO:0000256" key="1">
    <source>
        <dbReference type="ARBA" id="ARBA00005791"/>
    </source>
</evidence>
<dbReference type="AlphaFoldDB" id="A0A2W4VA25"/>
<dbReference type="InterPro" id="IPR036249">
    <property type="entry name" value="Thioredoxin-like_sf"/>
</dbReference>
<dbReference type="GO" id="GO:0016491">
    <property type="term" value="F:oxidoreductase activity"/>
    <property type="evidence" value="ECO:0007669"/>
    <property type="project" value="UniProtKB-KW"/>
</dbReference>
<reference evidence="9" key="1">
    <citation type="submission" date="2018-04" db="EMBL/GenBank/DDBJ databases">
        <authorList>
            <person name="Cornet L."/>
        </authorList>
    </citation>
    <scope>NUCLEOTIDE SEQUENCE [LARGE SCALE GENOMIC DNA]</scope>
</reference>
<comment type="similarity">
    <text evidence="1">Belongs to the thioredoxin family. DsbA subfamily.</text>
</comment>
<evidence type="ECO:0000256" key="6">
    <source>
        <dbReference type="SAM" id="MobiDB-lite"/>
    </source>
</evidence>